<feature type="transmembrane region" description="Helical" evidence="1">
    <location>
        <begin position="78"/>
        <end position="98"/>
    </location>
</feature>
<evidence type="ECO:0000256" key="1">
    <source>
        <dbReference type="SAM" id="Phobius"/>
    </source>
</evidence>
<keyword evidence="1" id="KW-1133">Transmembrane helix</keyword>
<evidence type="ECO:0000313" key="2">
    <source>
        <dbReference type="EMBL" id="ELR68704.1"/>
    </source>
</evidence>
<accession>L8JMF5</accession>
<name>L8JMF5_9BACT</name>
<keyword evidence="1" id="KW-0472">Membrane</keyword>
<comment type="caution">
    <text evidence="2">The sequence shown here is derived from an EMBL/GenBank/DDBJ whole genome shotgun (WGS) entry which is preliminary data.</text>
</comment>
<dbReference type="AlphaFoldDB" id="L8JMF5"/>
<organism evidence="2 3">
    <name type="scientific">Fulvivirga imtechensis AK7</name>
    <dbReference type="NCBI Taxonomy" id="1237149"/>
    <lineage>
        <taxon>Bacteria</taxon>
        <taxon>Pseudomonadati</taxon>
        <taxon>Bacteroidota</taxon>
        <taxon>Cytophagia</taxon>
        <taxon>Cytophagales</taxon>
        <taxon>Fulvivirgaceae</taxon>
        <taxon>Fulvivirga</taxon>
    </lineage>
</organism>
<proteinExistence type="predicted"/>
<keyword evidence="1" id="KW-0812">Transmembrane</keyword>
<dbReference type="InterPro" id="IPR021215">
    <property type="entry name" value="DUF2752"/>
</dbReference>
<dbReference type="Pfam" id="PF10825">
    <property type="entry name" value="DUF2752"/>
    <property type="match status" value="1"/>
</dbReference>
<gene>
    <name evidence="2" type="ORF">C900_05887</name>
</gene>
<evidence type="ECO:0008006" key="4">
    <source>
        <dbReference type="Google" id="ProtNLM"/>
    </source>
</evidence>
<evidence type="ECO:0000313" key="3">
    <source>
        <dbReference type="Proteomes" id="UP000011135"/>
    </source>
</evidence>
<dbReference type="RefSeq" id="WP_009582968.1">
    <property type="nucleotide sequence ID" value="NZ_AMZN01000095.1"/>
</dbReference>
<dbReference type="PATRIC" id="fig|1237149.3.peg.5205"/>
<dbReference type="eggNOG" id="ENOG50335AR">
    <property type="taxonomic scope" value="Bacteria"/>
</dbReference>
<keyword evidence="3" id="KW-1185">Reference proteome</keyword>
<dbReference type="Proteomes" id="UP000011135">
    <property type="component" value="Unassembled WGS sequence"/>
</dbReference>
<protein>
    <recommendedName>
        <fullName evidence="4">DUF2752 domain-containing protein</fullName>
    </recommendedName>
</protein>
<dbReference type="EMBL" id="AMZN01000095">
    <property type="protein sequence ID" value="ELR68704.1"/>
    <property type="molecule type" value="Genomic_DNA"/>
</dbReference>
<sequence length="103" mass="11648">MIPLNKIKNIWQKFPFEAVVWLSALAYFAIMDPGAENHFTICPLGAFGFDHCPGCGLGRSISLIFHGRLRASFQMHPLGLLAIIILSYRAFMLIYNTFKTKID</sequence>
<reference evidence="2 3" key="1">
    <citation type="submission" date="2012-12" db="EMBL/GenBank/DDBJ databases">
        <title>Genome assembly of Fulvivirga imtechensis AK7.</title>
        <authorList>
            <person name="Nupur N."/>
            <person name="Khatri I."/>
            <person name="Kumar R."/>
            <person name="Subramanian S."/>
            <person name="Pinnaka A."/>
        </authorList>
    </citation>
    <scope>NUCLEOTIDE SEQUENCE [LARGE SCALE GENOMIC DNA]</scope>
    <source>
        <strain evidence="2 3">AK7</strain>
    </source>
</reference>